<dbReference type="Proteomes" id="UP000728185">
    <property type="component" value="Unassembled WGS sequence"/>
</dbReference>
<dbReference type="EMBL" id="LUCM01000130">
    <property type="protein sequence ID" value="KAA0201064.1"/>
    <property type="molecule type" value="Genomic_DNA"/>
</dbReference>
<dbReference type="AlphaFoldDB" id="A0A8E0SB83"/>
<comment type="caution">
    <text evidence="2">The sequence shown here is derived from an EMBL/GenBank/DDBJ whole genome shotgun (WGS) entry which is preliminary data.</text>
</comment>
<proteinExistence type="predicted"/>
<feature type="region of interest" description="Disordered" evidence="1">
    <location>
        <begin position="1"/>
        <end position="29"/>
    </location>
</feature>
<reference evidence="2" key="1">
    <citation type="submission" date="2019-05" db="EMBL/GenBank/DDBJ databases">
        <title>Annotation for the trematode Fasciolopsis buski.</title>
        <authorList>
            <person name="Choi Y.-J."/>
        </authorList>
    </citation>
    <scope>NUCLEOTIDE SEQUENCE</scope>
    <source>
        <strain evidence="2">HT</strain>
        <tissue evidence="2">Whole worm</tissue>
    </source>
</reference>
<evidence type="ECO:0000313" key="3">
    <source>
        <dbReference type="Proteomes" id="UP000728185"/>
    </source>
</evidence>
<name>A0A8E0SB83_9TREM</name>
<evidence type="ECO:0000313" key="2">
    <source>
        <dbReference type="EMBL" id="KAA0201064.1"/>
    </source>
</evidence>
<protein>
    <submittedName>
        <fullName evidence="2">Uncharacterized protein</fullName>
    </submittedName>
</protein>
<organism evidence="2 3">
    <name type="scientific">Fasciolopsis buskii</name>
    <dbReference type="NCBI Taxonomy" id="27845"/>
    <lineage>
        <taxon>Eukaryota</taxon>
        <taxon>Metazoa</taxon>
        <taxon>Spiralia</taxon>
        <taxon>Lophotrochozoa</taxon>
        <taxon>Platyhelminthes</taxon>
        <taxon>Trematoda</taxon>
        <taxon>Digenea</taxon>
        <taxon>Plagiorchiida</taxon>
        <taxon>Echinostomata</taxon>
        <taxon>Echinostomatoidea</taxon>
        <taxon>Fasciolidae</taxon>
        <taxon>Fasciolopsis</taxon>
    </lineage>
</organism>
<dbReference type="OrthoDB" id="10609532at2759"/>
<keyword evidence="3" id="KW-1185">Reference proteome</keyword>
<accession>A0A8E0SB83</accession>
<sequence>MESDREESVLTELSSPGNSAIKRSLENVDVEPGSTPTYASLFSSPAKVARMSTQEQIKWSTFREAHSGLISDNLKSFSFPKAHNQPVNQLLMTATFWNNLSVCIRHQQQQQQQQQTQLIEKIHPAFPPSHCIPSSVDDAECSDCLTEDNVMGSGIRMPENSGAQHAEEFTVANTTAQTATSTSLPQLQVIPTTSANTQETALDEKCEFQLFLILLQSG</sequence>
<evidence type="ECO:0000256" key="1">
    <source>
        <dbReference type="SAM" id="MobiDB-lite"/>
    </source>
</evidence>
<gene>
    <name evidence="2" type="ORF">FBUS_04066</name>
</gene>